<name>A0A2D3TEU4_9ENTR</name>
<accession>A0A2D3TEU4</accession>
<protein>
    <recommendedName>
        <fullName evidence="4">Peptidase C58 YopT-type domain-containing protein</fullName>
    </recommendedName>
</protein>
<dbReference type="AlphaFoldDB" id="A0A2D3TEU4"/>
<dbReference type="EMBL" id="CP017613">
    <property type="protein sequence ID" value="ATW34309.1"/>
    <property type="molecule type" value="Genomic_DNA"/>
</dbReference>
<dbReference type="RefSeq" id="WP_234817415.1">
    <property type="nucleotide sequence ID" value="NZ_CP017613.1"/>
</dbReference>
<evidence type="ECO:0000313" key="3">
    <source>
        <dbReference type="Proteomes" id="UP000229055"/>
    </source>
</evidence>
<evidence type="ECO:0000313" key="2">
    <source>
        <dbReference type="EMBL" id="ATW34309.1"/>
    </source>
</evidence>
<organism evidence="2 3">
    <name type="scientific">Candidatus Williamhamiltonella defendens</name>
    <dbReference type="NCBI Taxonomy" id="138072"/>
    <lineage>
        <taxon>Bacteria</taxon>
        <taxon>Pseudomonadati</taxon>
        <taxon>Pseudomonadota</taxon>
        <taxon>Gammaproteobacteria</taxon>
        <taxon>Enterobacterales</taxon>
        <taxon>Enterobacteriaceae</taxon>
        <taxon>aphid secondary symbionts</taxon>
        <taxon>Candidatus Williamhamiltonella</taxon>
    </lineage>
</organism>
<feature type="coiled-coil region" evidence="1">
    <location>
        <begin position="89"/>
        <end position="123"/>
    </location>
</feature>
<reference evidence="3" key="1">
    <citation type="submission" date="2016-10" db="EMBL/GenBank/DDBJ databases">
        <authorList>
            <person name="Chevignon G."/>
        </authorList>
    </citation>
    <scope>NUCLEOTIDE SEQUENCE [LARGE SCALE GENOMIC DNA]</scope>
    <source>
        <strain evidence="3">ZA17</strain>
    </source>
</reference>
<proteinExistence type="predicted"/>
<sequence>MPIINLKFFNTTKPTIEKKFVIHSEHLKDQASNIAERLINANNISDFKFNFLLKKLDKAQQKNIALIDNHIKFFKKKLTDLHNSLKTTTSESKSEIEDIELVINELEKEREKISHEKTLQLKRAADIKRENLEARHPGKIHYDEPITPFILMTYDEALEILDENTWINRNHQKTQSAEMKEDMKPLFDILETCDAELIKQPSQRKGKLKSVSRYSKKTAGGICWGHMMEGIIQKSQGKTLDSSMRFGNQIKASSLNKIIKKQMKFEKQRNKLDLELAKIVNKYQPLKWYYEHGNPQHAGKVNLLQKKIQKLQEKIDKLDTGETYLTKHNFIKIGETKRELSPEDIQSEEAVETFVSSFIGDMTANKEEHQKVYKTIGATDGKLGGHAMSILIEKQGGKEIFTFSDPNHNRSVRIDDKQKFEIFLRKNFSETFFVQLKEVTVTDFIYKDEQS</sequence>
<dbReference type="Proteomes" id="UP000229055">
    <property type="component" value="Chromosome"/>
</dbReference>
<evidence type="ECO:0008006" key="4">
    <source>
        <dbReference type="Google" id="ProtNLM"/>
    </source>
</evidence>
<gene>
    <name evidence="2" type="ORF">BJP43_08635</name>
</gene>
<keyword evidence="1" id="KW-0175">Coiled coil</keyword>
<evidence type="ECO:0000256" key="1">
    <source>
        <dbReference type="SAM" id="Coils"/>
    </source>
</evidence>
<reference evidence="3" key="2">
    <citation type="submission" date="2017-11" db="EMBL/GenBank/DDBJ databases">
        <title>PacBio sequencing of new strain of the secondary endosymbiont Candidatus Hamiltonella defensa.</title>
        <authorList>
            <person name="Strand M.R."/>
            <person name="Oliver K."/>
        </authorList>
    </citation>
    <scope>NUCLEOTIDE SEQUENCE [LARGE SCALE GENOMIC DNA]</scope>
    <source>
        <strain evidence="3">ZA17</strain>
    </source>
</reference>